<dbReference type="NCBIfam" id="NF047353">
    <property type="entry name" value="tube_lmo2291"/>
    <property type="match status" value="1"/>
</dbReference>
<dbReference type="AlphaFoldDB" id="A0A7H8UUN7"/>
<dbReference type="RefSeq" id="WP_176808255.1">
    <property type="nucleotide sequence ID" value="NZ_CP055302.1"/>
</dbReference>
<sequence length="159" mass="17308">MGSPSQTTSNTENLIVGRAVVLEYATTEAKPQSSEWKAAGAMTTKSWDFSPNTVTSEADDTGGFPESLVTNSDFSISGEGEWRKRPKSTELGIKDVVSLYVNSVKARKQPYLWVRLNYGDMTFIGKMIITALSSEAPTNDLVKFSIELKVGDASTLEIS</sequence>
<dbReference type="Pfam" id="PF06199">
    <property type="entry name" value="Phage_tail_2"/>
    <property type="match status" value="1"/>
</dbReference>
<evidence type="ECO:0000313" key="1">
    <source>
        <dbReference type="EMBL" id="QLB40797.1"/>
    </source>
</evidence>
<dbReference type="InterPro" id="IPR011855">
    <property type="entry name" value="Phgtail_TP901_1"/>
</dbReference>
<dbReference type="EMBL" id="CP055306">
    <property type="protein sequence ID" value="QLB40797.1"/>
    <property type="molecule type" value="Genomic_DNA"/>
</dbReference>
<name>A0A7H8UUN7_9PAST</name>
<organism evidence="1 2">
    <name type="scientific">Mannheimia pernigra</name>
    <dbReference type="NCBI Taxonomy" id="111844"/>
    <lineage>
        <taxon>Bacteria</taxon>
        <taxon>Pseudomonadati</taxon>
        <taxon>Pseudomonadota</taxon>
        <taxon>Gammaproteobacteria</taxon>
        <taxon>Pasteurellales</taxon>
        <taxon>Pasteurellaceae</taxon>
        <taxon>Mannheimia</taxon>
    </lineage>
</organism>
<evidence type="ECO:0000313" key="2">
    <source>
        <dbReference type="Proteomes" id="UP000509660"/>
    </source>
</evidence>
<protein>
    <submittedName>
        <fullName evidence="1">Phage tail protein</fullName>
    </submittedName>
</protein>
<reference evidence="1 2" key="1">
    <citation type="submission" date="2020-06" db="EMBL/GenBank/DDBJ databases">
        <title>Mannheimia pernigra sp. nov. isolated from bovine respiratory tract.</title>
        <authorList>
            <person name="Kuhnert P."/>
            <person name="Akarsu-Egger H."/>
        </authorList>
    </citation>
    <scope>NUCLEOTIDE SEQUENCE [LARGE SCALE GENOMIC DNA]</scope>
    <source>
        <strain evidence="1 2">BNO311</strain>
    </source>
</reference>
<keyword evidence="2" id="KW-1185">Reference proteome</keyword>
<dbReference type="Proteomes" id="UP000509660">
    <property type="component" value="Chromosome"/>
</dbReference>
<proteinExistence type="predicted"/>
<gene>
    <name evidence="1" type="ORF">HV559_07895</name>
</gene>
<accession>A0A7H8UUN7</accession>